<evidence type="ECO:0008006" key="4">
    <source>
        <dbReference type="Google" id="ProtNLM"/>
    </source>
</evidence>
<name>H5X3B0_9PSEU</name>
<feature type="transmembrane region" description="Helical" evidence="1">
    <location>
        <begin position="61"/>
        <end position="82"/>
    </location>
</feature>
<accession>H5X3B0</accession>
<evidence type="ECO:0000313" key="2">
    <source>
        <dbReference type="EMBL" id="EHR48779.1"/>
    </source>
</evidence>
<proteinExistence type="predicted"/>
<dbReference type="AlphaFoldDB" id="H5X3B0"/>
<feature type="transmembrane region" description="Helical" evidence="1">
    <location>
        <begin position="94"/>
        <end position="113"/>
    </location>
</feature>
<dbReference type="Pfam" id="PF06197">
    <property type="entry name" value="DUF998"/>
    <property type="match status" value="1"/>
</dbReference>
<evidence type="ECO:0000256" key="1">
    <source>
        <dbReference type="SAM" id="Phobius"/>
    </source>
</evidence>
<keyword evidence="3" id="KW-1185">Reference proteome</keyword>
<dbReference type="RefSeq" id="WP_009152170.1">
    <property type="nucleotide sequence ID" value="NZ_CM001439.1"/>
</dbReference>
<dbReference type="InterPro" id="IPR009339">
    <property type="entry name" value="DUF998"/>
</dbReference>
<dbReference type="eggNOG" id="ENOG5031MXK">
    <property type="taxonomic scope" value="Bacteria"/>
</dbReference>
<reference evidence="2 3" key="1">
    <citation type="journal article" date="2012" name="Stand. Genomic Sci.">
        <title>Genome sequence of the ocean sediment bacterium Saccharomonospora marina type strain (XMU15(T)).</title>
        <authorList>
            <person name="Klenk H.P."/>
            <person name="Lu M."/>
            <person name="Lucas S."/>
            <person name="Lapidus A."/>
            <person name="Copeland A."/>
            <person name="Pitluck S."/>
            <person name="Goodwin L.A."/>
            <person name="Han C."/>
            <person name="Tapia R."/>
            <person name="Brambilla E.M."/>
            <person name="Potter G."/>
            <person name="Land M."/>
            <person name="Ivanova N."/>
            <person name="Rohde M."/>
            <person name="Goker M."/>
            <person name="Detter J.C."/>
            <person name="Li W.J."/>
            <person name="Kyrpides N.C."/>
            <person name="Woyke T."/>
        </authorList>
    </citation>
    <scope>NUCLEOTIDE SEQUENCE [LARGE SCALE GENOMIC DNA]</scope>
    <source>
        <strain evidence="2 3">XMU15</strain>
    </source>
</reference>
<organism evidence="2 3">
    <name type="scientific">Saccharomonospora marina XMU15</name>
    <dbReference type="NCBI Taxonomy" id="882083"/>
    <lineage>
        <taxon>Bacteria</taxon>
        <taxon>Bacillati</taxon>
        <taxon>Actinomycetota</taxon>
        <taxon>Actinomycetes</taxon>
        <taxon>Pseudonocardiales</taxon>
        <taxon>Pseudonocardiaceae</taxon>
        <taxon>Saccharomonospora</taxon>
    </lineage>
</organism>
<feature type="transmembrane region" description="Helical" evidence="1">
    <location>
        <begin position="201"/>
        <end position="221"/>
    </location>
</feature>
<sequence length="261" mass="27282">MPQRGVETAALRSAARTRTWTLTASLSLGWALFTLTVLHAVSGFHPLLDPVSRYAFTERGGGMLEASLLSFAIGVLAVSAALRCSGIAFGRTASVLAGATALGLVAAALFPATFTSDIDPVSGRIHQYASLVAFLCLPALAWTLAERAREVPALATTGAALARLCQAGIGSLAVFGLSYVGDTLPPDSVVSALAVALPVGMTQRLVFLVDFALLAALLVLANRAARLPQPLRGCYVRSNEREDWRPCTTSLSPDCAGRRNS</sequence>
<feature type="transmembrane region" description="Helical" evidence="1">
    <location>
        <begin position="157"/>
        <end position="181"/>
    </location>
</feature>
<keyword evidence="1" id="KW-1133">Transmembrane helix</keyword>
<feature type="transmembrane region" description="Helical" evidence="1">
    <location>
        <begin position="20"/>
        <end position="41"/>
    </location>
</feature>
<keyword evidence="1" id="KW-0472">Membrane</keyword>
<dbReference type="HOGENOM" id="CLU_1132965_0_0_11"/>
<dbReference type="EMBL" id="CM001439">
    <property type="protein sequence ID" value="EHR48779.1"/>
    <property type="molecule type" value="Genomic_DNA"/>
</dbReference>
<gene>
    <name evidence="2" type="ORF">SacmaDRAFT_0478</name>
</gene>
<keyword evidence="1" id="KW-0812">Transmembrane</keyword>
<dbReference type="Proteomes" id="UP000004926">
    <property type="component" value="Chromosome"/>
</dbReference>
<dbReference type="OrthoDB" id="3614409at2"/>
<feature type="transmembrane region" description="Helical" evidence="1">
    <location>
        <begin position="125"/>
        <end position="145"/>
    </location>
</feature>
<dbReference type="STRING" id="882083.SacmaDRAFT_0478"/>
<evidence type="ECO:0000313" key="3">
    <source>
        <dbReference type="Proteomes" id="UP000004926"/>
    </source>
</evidence>
<protein>
    <recommendedName>
        <fullName evidence="4">DUF998 domain-containing protein</fullName>
    </recommendedName>
</protein>